<dbReference type="EMBL" id="AZIL01002512">
    <property type="protein sequence ID" value="EWM21353.1"/>
    <property type="molecule type" value="Genomic_DNA"/>
</dbReference>
<organism evidence="1 2">
    <name type="scientific">Nannochloropsis gaditana</name>
    <dbReference type="NCBI Taxonomy" id="72520"/>
    <lineage>
        <taxon>Eukaryota</taxon>
        <taxon>Sar</taxon>
        <taxon>Stramenopiles</taxon>
        <taxon>Ochrophyta</taxon>
        <taxon>Eustigmatophyceae</taxon>
        <taxon>Eustigmatales</taxon>
        <taxon>Monodopsidaceae</taxon>
        <taxon>Nannochloropsis</taxon>
    </lineage>
</organism>
<proteinExistence type="predicted"/>
<evidence type="ECO:0000313" key="2">
    <source>
        <dbReference type="Proteomes" id="UP000019335"/>
    </source>
</evidence>
<evidence type="ECO:0000313" key="1">
    <source>
        <dbReference type="EMBL" id="EWM21353.1"/>
    </source>
</evidence>
<gene>
    <name evidence="1" type="ORF">Naga_100075g6</name>
</gene>
<reference evidence="1 2" key="1">
    <citation type="journal article" date="2014" name="Mol. Plant">
        <title>Chromosome Scale Genome Assembly and Transcriptome Profiling of Nannochloropsis gaditana in Nitrogen Depletion.</title>
        <authorList>
            <person name="Corteggiani Carpinelli E."/>
            <person name="Telatin A."/>
            <person name="Vitulo N."/>
            <person name="Forcato C."/>
            <person name="D'Angelo M."/>
            <person name="Schiavon R."/>
            <person name="Vezzi A."/>
            <person name="Giacometti G.M."/>
            <person name="Morosinotto T."/>
            <person name="Valle G."/>
        </authorList>
    </citation>
    <scope>NUCLEOTIDE SEQUENCE [LARGE SCALE GENOMIC DNA]</scope>
    <source>
        <strain evidence="1 2">B-31</strain>
    </source>
</reference>
<dbReference type="AlphaFoldDB" id="W7TCS4"/>
<dbReference type="Proteomes" id="UP000019335">
    <property type="component" value="Unassembled WGS sequence"/>
</dbReference>
<accession>W7TCS4</accession>
<comment type="caution">
    <text evidence="1">The sequence shown here is derived from an EMBL/GenBank/DDBJ whole genome shotgun (WGS) entry which is preliminary data.</text>
</comment>
<name>W7TCS4_9STRA</name>
<protein>
    <submittedName>
        <fullName evidence="1">Uncharacterized protein</fullName>
    </submittedName>
</protein>
<keyword evidence="2" id="KW-1185">Reference proteome</keyword>
<sequence length="122" mass="14100">MCREGMEALGGGEGSRRPRFNFGNVHEHIAGSIMSWPLGVLFFWLGAPHPLFTCEGCNVQRMRKIWHMPIRDSLRSGRSNTRRIVYEVTHKSARRKEKIFFYQAFSTTSLVYYCDSKDGQIP</sequence>